<sequence>MKASKCLVSPTASSHWKLLDAANRRRQKRLVQGAPRWVWCIGLPVVDDDDIDLVEREYCRPSKEIIGYGRWDPLVHWSVDDHLANLHLGDWSHRPLPRWVSDFPPLLHVCNRVDSESLFGSGHENFGIACNSTRYSYAWHNQMSTVCSLDTVVAITCHAHTPIHQTKDR</sequence>
<accession>A0A1Y2HAB8</accession>
<reference evidence="1 2" key="1">
    <citation type="submission" date="2016-07" db="EMBL/GenBank/DDBJ databases">
        <title>Pervasive Adenine N6-methylation of Active Genes in Fungi.</title>
        <authorList>
            <consortium name="DOE Joint Genome Institute"/>
            <person name="Mondo S.J."/>
            <person name="Dannebaum R.O."/>
            <person name="Kuo R.C."/>
            <person name="Labutti K."/>
            <person name="Haridas S."/>
            <person name="Kuo A."/>
            <person name="Salamov A."/>
            <person name="Ahrendt S.R."/>
            <person name="Lipzen A."/>
            <person name="Sullivan W."/>
            <person name="Andreopoulos W.B."/>
            <person name="Clum A."/>
            <person name="Lindquist E."/>
            <person name="Daum C."/>
            <person name="Ramamoorthy G.K."/>
            <person name="Gryganskyi A."/>
            <person name="Culley D."/>
            <person name="Magnuson J.K."/>
            <person name="James T.Y."/>
            <person name="O'Malley M.A."/>
            <person name="Stajich J.E."/>
            <person name="Spatafora J.W."/>
            <person name="Visel A."/>
            <person name="Grigoriev I.V."/>
        </authorList>
    </citation>
    <scope>NUCLEOTIDE SEQUENCE [LARGE SCALE GENOMIC DNA]</scope>
    <source>
        <strain evidence="1 2">PL171</strain>
    </source>
</reference>
<keyword evidence="2" id="KW-1185">Reference proteome</keyword>
<name>A0A1Y2HAB8_9FUNG</name>
<protein>
    <submittedName>
        <fullName evidence="1">Uncharacterized protein</fullName>
    </submittedName>
</protein>
<comment type="caution">
    <text evidence="1">The sequence shown here is derived from an EMBL/GenBank/DDBJ whole genome shotgun (WGS) entry which is preliminary data.</text>
</comment>
<dbReference type="AlphaFoldDB" id="A0A1Y2HAB8"/>
<proteinExistence type="predicted"/>
<evidence type="ECO:0000313" key="1">
    <source>
        <dbReference type="EMBL" id="ORZ31528.1"/>
    </source>
</evidence>
<dbReference type="EMBL" id="MCFL01000059">
    <property type="protein sequence ID" value="ORZ31528.1"/>
    <property type="molecule type" value="Genomic_DNA"/>
</dbReference>
<evidence type="ECO:0000313" key="2">
    <source>
        <dbReference type="Proteomes" id="UP000193411"/>
    </source>
</evidence>
<dbReference type="Proteomes" id="UP000193411">
    <property type="component" value="Unassembled WGS sequence"/>
</dbReference>
<organism evidence="1 2">
    <name type="scientific">Catenaria anguillulae PL171</name>
    <dbReference type="NCBI Taxonomy" id="765915"/>
    <lineage>
        <taxon>Eukaryota</taxon>
        <taxon>Fungi</taxon>
        <taxon>Fungi incertae sedis</taxon>
        <taxon>Blastocladiomycota</taxon>
        <taxon>Blastocladiomycetes</taxon>
        <taxon>Blastocladiales</taxon>
        <taxon>Catenariaceae</taxon>
        <taxon>Catenaria</taxon>
    </lineage>
</organism>
<gene>
    <name evidence="1" type="ORF">BCR44DRAFT_1442220</name>
</gene>